<name>A0ABV0TKK7_9TELE</name>
<protein>
    <submittedName>
        <fullName evidence="2">Uncharacterized protein</fullName>
    </submittedName>
</protein>
<feature type="region of interest" description="Disordered" evidence="1">
    <location>
        <begin position="1"/>
        <end position="27"/>
    </location>
</feature>
<evidence type="ECO:0000313" key="3">
    <source>
        <dbReference type="Proteomes" id="UP001482620"/>
    </source>
</evidence>
<reference evidence="2 3" key="1">
    <citation type="submission" date="2021-06" db="EMBL/GenBank/DDBJ databases">
        <authorList>
            <person name="Palmer J.M."/>
        </authorList>
    </citation>
    <scope>NUCLEOTIDE SEQUENCE [LARGE SCALE GENOMIC DNA]</scope>
    <source>
        <strain evidence="3">if_2019</strain>
        <tissue evidence="2">Muscle</tissue>
    </source>
</reference>
<keyword evidence="3" id="KW-1185">Reference proteome</keyword>
<evidence type="ECO:0000256" key="1">
    <source>
        <dbReference type="SAM" id="MobiDB-lite"/>
    </source>
</evidence>
<accession>A0ABV0TKK7</accession>
<dbReference type="EMBL" id="JAHRIQ010036431">
    <property type="protein sequence ID" value="MEQ2233039.1"/>
    <property type="molecule type" value="Genomic_DNA"/>
</dbReference>
<feature type="compositionally biased region" description="Polar residues" evidence="1">
    <location>
        <begin position="1"/>
        <end position="12"/>
    </location>
</feature>
<sequence>MKSGHGTSSSMLSGPKDSGANIFMPDTSTDLQRSDEVHALMYQSCLTATGEHHTIRQVVVMFCMISVETCMYNFESEKTLNELPVLQCSCMLCHTFYPEGPNEGHSWMEPPDRNNMNLLVLLVLDLLQV</sequence>
<gene>
    <name evidence="2" type="ORF">ILYODFUR_017653</name>
</gene>
<organism evidence="2 3">
    <name type="scientific">Ilyodon furcidens</name>
    <name type="common">goldbreast splitfin</name>
    <dbReference type="NCBI Taxonomy" id="33524"/>
    <lineage>
        <taxon>Eukaryota</taxon>
        <taxon>Metazoa</taxon>
        <taxon>Chordata</taxon>
        <taxon>Craniata</taxon>
        <taxon>Vertebrata</taxon>
        <taxon>Euteleostomi</taxon>
        <taxon>Actinopterygii</taxon>
        <taxon>Neopterygii</taxon>
        <taxon>Teleostei</taxon>
        <taxon>Neoteleostei</taxon>
        <taxon>Acanthomorphata</taxon>
        <taxon>Ovalentaria</taxon>
        <taxon>Atherinomorphae</taxon>
        <taxon>Cyprinodontiformes</taxon>
        <taxon>Goodeidae</taxon>
        <taxon>Ilyodon</taxon>
    </lineage>
</organism>
<dbReference type="Proteomes" id="UP001482620">
    <property type="component" value="Unassembled WGS sequence"/>
</dbReference>
<comment type="caution">
    <text evidence="2">The sequence shown here is derived from an EMBL/GenBank/DDBJ whole genome shotgun (WGS) entry which is preliminary data.</text>
</comment>
<evidence type="ECO:0000313" key="2">
    <source>
        <dbReference type="EMBL" id="MEQ2233039.1"/>
    </source>
</evidence>
<proteinExistence type="predicted"/>